<sequence>MAAPPESSYITELRGEKLQVAVETRQATMEILKDALRKGFYGHPVSFYYSCSEPVDSYKFSCIPTEKILRDLLQKTEEVLFKEDSDPENSDTFAYVYPNDDVVYLCAEFWRAPNHLCKDSKPGTLIHEASHLLGTDDITYEHLTVELYELYGTLLGKSSYVEGDDGKMHCREELAQVNANSLEYEFETVINHEGRYEDGRYSCCEETLKNSVCRRQSTGHYHLHERFEHKRQEMEEKLQKIPAQHPDDPNLRLKF</sequence>
<gene>
    <name evidence="1" type="ORF">DPEC_G00170150</name>
</gene>
<protein>
    <submittedName>
        <fullName evidence="1">Uncharacterized protein</fullName>
    </submittedName>
</protein>
<keyword evidence="2" id="KW-1185">Reference proteome</keyword>
<dbReference type="Proteomes" id="UP001157502">
    <property type="component" value="Chromosome 14"/>
</dbReference>
<name>A0ACC2GD23_DALPE</name>
<dbReference type="EMBL" id="CM055741">
    <property type="protein sequence ID" value="KAJ8001502.1"/>
    <property type="molecule type" value="Genomic_DNA"/>
</dbReference>
<evidence type="ECO:0000313" key="2">
    <source>
        <dbReference type="Proteomes" id="UP001157502"/>
    </source>
</evidence>
<proteinExistence type="predicted"/>
<reference evidence="1" key="1">
    <citation type="submission" date="2021-05" db="EMBL/GenBank/DDBJ databases">
        <authorList>
            <person name="Pan Q."/>
            <person name="Jouanno E."/>
            <person name="Zahm M."/>
            <person name="Klopp C."/>
            <person name="Cabau C."/>
            <person name="Louis A."/>
            <person name="Berthelot C."/>
            <person name="Parey E."/>
            <person name="Roest Crollius H."/>
            <person name="Montfort J."/>
            <person name="Robinson-Rechavi M."/>
            <person name="Bouchez O."/>
            <person name="Lampietro C."/>
            <person name="Lopez Roques C."/>
            <person name="Donnadieu C."/>
            <person name="Postlethwait J."/>
            <person name="Bobe J."/>
            <person name="Dillon D."/>
            <person name="Chandos A."/>
            <person name="von Hippel F."/>
            <person name="Guiguen Y."/>
        </authorList>
    </citation>
    <scope>NUCLEOTIDE SEQUENCE</scope>
    <source>
        <strain evidence="1">YG-Jan2019</strain>
    </source>
</reference>
<organism evidence="1 2">
    <name type="scientific">Dallia pectoralis</name>
    <name type="common">Alaska blackfish</name>
    <dbReference type="NCBI Taxonomy" id="75939"/>
    <lineage>
        <taxon>Eukaryota</taxon>
        <taxon>Metazoa</taxon>
        <taxon>Chordata</taxon>
        <taxon>Craniata</taxon>
        <taxon>Vertebrata</taxon>
        <taxon>Euteleostomi</taxon>
        <taxon>Actinopterygii</taxon>
        <taxon>Neopterygii</taxon>
        <taxon>Teleostei</taxon>
        <taxon>Protacanthopterygii</taxon>
        <taxon>Esociformes</taxon>
        <taxon>Umbridae</taxon>
        <taxon>Dallia</taxon>
    </lineage>
</organism>
<comment type="caution">
    <text evidence="1">The sequence shown here is derived from an EMBL/GenBank/DDBJ whole genome shotgun (WGS) entry which is preliminary data.</text>
</comment>
<accession>A0ACC2GD23</accession>
<evidence type="ECO:0000313" key="1">
    <source>
        <dbReference type="EMBL" id="KAJ8001502.1"/>
    </source>
</evidence>